<dbReference type="Proteomes" id="UP000217838">
    <property type="component" value="Unassembled WGS sequence"/>
</dbReference>
<dbReference type="PANTHER" id="PTHR30522:SF0">
    <property type="entry name" value="NUCLEOSIDE TRIPHOSPHATE PYROPHOSPHOHYDROLASE"/>
    <property type="match status" value="1"/>
</dbReference>
<name>A0A2A4YLQ8_UNCAE</name>
<dbReference type="GO" id="GO:0046076">
    <property type="term" value="P:dTTP catabolic process"/>
    <property type="evidence" value="ECO:0007669"/>
    <property type="project" value="TreeGrafter"/>
</dbReference>
<feature type="domain" description="NTP pyrophosphohydrolase MazG-like" evidence="1">
    <location>
        <begin position="31"/>
        <end position="104"/>
    </location>
</feature>
<dbReference type="CDD" id="cd11528">
    <property type="entry name" value="NTP-PPase_MazG_Nterm"/>
    <property type="match status" value="1"/>
</dbReference>
<dbReference type="GO" id="GO:0006950">
    <property type="term" value="P:response to stress"/>
    <property type="evidence" value="ECO:0007669"/>
    <property type="project" value="UniProtKB-ARBA"/>
</dbReference>
<dbReference type="NCBIfam" id="TIGR00444">
    <property type="entry name" value="mazG"/>
    <property type="match status" value="1"/>
</dbReference>
<dbReference type="GO" id="GO:0047429">
    <property type="term" value="F:nucleoside triphosphate diphosphatase activity"/>
    <property type="evidence" value="ECO:0007669"/>
    <property type="project" value="TreeGrafter"/>
</dbReference>
<evidence type="ECO:0000313" key="3">
    <source>
        <dbReference type="Proteomes" id="UP000217838"/>
    </source>
</evidence>
<dbReference type="Pfam" id="PF03819">
    <property type="entry name" value="MazG"/>
    <property type="match status" value="1"/>
</dbReference>
<protein>
    <submittedName>
        <fullName evidence="2">Nucleoside triphosphate pyrophosphohydrolase</fullName>
    </submittedName>
</protein>
<dbReference type="AlphaFoldDB" id="A0A2A4YLQ8"/>
<dbReference type="Gene3D" id="1.10.287.1080">
    <property type="entry name" value="MazG-like"/>
    <property type="match status" value="2"/>
</dbReference>
<keyword evidence="2" id="KW-0378">Hydrolase</keyword>
<dbReference type="GO" id="GO:0046081">
    <property type="term" value="P:dUTP catabolic process"/>
    <property type="evidence" value="ECO:0007669"/>
    <property type="project" value="TreeGrafter"/>
</dbReference>
<dbReference type="InterPro" id="IPR011551">
    <property type="entry name" value="NTP_PyrPHydrolase_MazG"/>
</dbReference>
<gene>
    <name evidence="2" type="ORF">COB11_01180</name>
</gene>
<dbReference type="FunFam" id="1.10.287.1080:FF:000001">
    <property type="entry name" value="Nucleoside triphosphate pyrophosphohydrolase"/>
    <property type="match status" value="1"/>
</dbReference>
<evidence type="ECO:0000259" key="1">
    <source>
        <dbReference type="Pfam" id="PF03819"/>
    </source>
</evidence>
<dbReference type="GO" id="GO:0046061">
    <property type="term" value="P:dATP catabolic process"/>
    <property type="evidence" value="ECO:0007669"/>
    <property type="project" value="TreeGrafter"/>
</dbReference>
<dbReference type="PANTHER" id="PTHR30522">
    <property type="entry name" value="NUCLEOSIDE TRIPHOSPHATE PYROPHOSPHOHYDROLASE"/>
    <property type="match status" value="1"/>
</dbReference>
<dbReference type="InterPro" id="IPR048015">
    <property type="entry name" value="NTP-PPase_MazG-like_N"/>
</dbReference>
<dbReference type="SUPFAM" id="SSF101386">
    <property type="entry name" value="all-alpha NTP pyrophosphatases"/>
    <property type="match status" value="1"/>
</dbReference>
<dbReference type="EMBL" id="NVUU01000009">
    <property type="protein sequence ID" value="PCI95756.1"/>
    <property type="molecule type" value="Genomic_DNA"/>
</dbReference>
<evidence type="ECO:0000313" key="2">
    <source>
        <dbReference type="EMBL" id="PCI95756.1"/>
    </source>
</evidence>
<accession>A0A2A4YLQ8</accession>
<reference evidence="3" key="1">
    <citation type="submission" date="2017-08" db="EMBL/GenBank/DDBJ databases">
        <title>A dynamic microbial community with high functional redundancy inhabits the cold, oxic subseafloor aquifer.</title>
        <authorList>
            <person name="Tully B.J."/>
            <person name="Wheat C.G."/>
            <person name="Glazer B.T."/>
            <person name="Huber J.A."/>
        </authorList>
    </citation>
    <scope>NUCLEOTIDE SEQUENCE [LARGE SCALE GENOMIC DNA]</scope>
</reference>
<dbReference type="GO" id="GO:0006203">
    <property type="term" value="P:dGTP catabolic process"/>
    <property type="evidence" value="ECO:0007669"/>
    <property type="project" value="TreeGrafter"/>
</dbReference>
<proteinExistence type="predicted"/>
<sequence>MERSMEEFKKLMDVANRLNDPETGCPWDVKQTFKSLQKYILEEACELVDAVDDDDDKDIIEELGDYLYVMIFYSKVAEKENRFTLQDVIEQVTEKLIRRHPHIFGDVSCKTPKEVEKVWDEVKAIEKSHRKSALDGIPRSLLALARAQKVLAKLIDHEYENVKSLAPKKVSENEMGKQFIDLILQAEADGIDAERCLRNAIKTYEKGFRDWEGEKQKNS</sequence>
<dbReference type="GO" id="GO:0046047">
    <property type="term" value="P:TTP catabolic process"/>
    <property type="evidence" value="ECO:0007669"/>
    <property type="project" value="TreeGrafter"/>
</dbReference>
<dbReference type="GO" id="GO:0046052">
    <property type="term" value="P:UTP catabolic process"/>
    <property type="evidence" value="ECO:0007669"/>
    <property type="project" value="TreeGrafter"/>
</dbReference>
<dbReference type="InterPro" id="IPR004518">
    <property type="entry name" value="MazG-like_dom"/>
</dbReference>
<organism evidence="2 3">
    <name type="scientific">Aerophobetes bacterium</name>
    <dbReference type="NCBI Taxonomy" id="2030807"/>
    <lineage>
        <taxon>Bacteria</taxon>
        <taxon>Candidatus Aerophobota</taxon>
    </lineage>
</organism>
<comment type="caution">
    <text evidence="2">The sequence shown here is derived from an EMBL/GenBank/DDBJ whole genome shotgun (WGS) entry which is preliminary data.</text>
</comment>